<keyword evidence="5 6" id="KW-0472">Membrane</keyword>
<dbReference type="SUPFAM" id="SSF81321">
    <property type="entry name" value="Family A G protein-coupled receptor-like"/>
    <property type="match status" value="1"/>
</dbReference>
<evidence type="ECO:0000259" key="7">
    <source>
        <dbReference type="PROSITE" id="PS50262"/>
    </source>
</evidence>
<evidence type="ECO:0000256" key="5">
    <source>
        <dbReference type="ARBA" id="ARBA00023136"/>
    </source>
</evidence>
<comment type="subcellular location">
    <subcellularLocation>
        <location evidence="1">Cell membrane</location>
        <topology evidence="1">Multi-pass membrane protein</topology>
    </subcellularLocation>
</comment>
<dbReference type="Gene3D" id="1.20.1070.10">
    <property type="entry name" value="Rhodopsin 7-helix transmembrane proteins"/>
    <property type="match status" value="1"/>
</dbReference>
<gene>
    <name evidence="9" type="primary">LOC116301077</name>
</gene>
<dbReference type="CDD" id="cd00637">
    <property type="entry name" value="7tm_classA_rhodopsin-like"/>
    <property type="match status" value="1"/>
</dbReference>
<dbReference type="GO" id="GO:0004930">
    <property type="term" value="F:G protein-coupled receptor activity"/>
    <property type="evidence" value="ECO:0007669"/>
    <property type="project" value="InterPro"/>
</dbReference>
<dbReference type="GO" id="GO:0005886">
    <property type="term" value="C:plasma membrane"/>
    <property type="evidence" value="ECO:0007669"/>
    <property type="project" value="UniProtKB-SubCell"/>
</dbReference>
<feature type="transmembrane region" description="Helical" evidence="6">
    <location>
        <begin position="58"/>
        <end position="82"/>
    </location>
</feature>
<dbReference type="PROSITE" id="PS50262">
    <property type="entry name" value="G_PROTEIN_RECEP_F1_2"/>
    <property type="match status" value="1"/>
</dbReference>
<dbReference type="PRINTS" id="PR00237">
    <property type="entry name" value="GPCRRHODOPSN"/>
</dbReference>
<dbReference type="SMART" id="SM01381">
    <property type="entry name" value="7TM_GPCR_Srsx"/>
    <property type="match status" value="1"/>
</dbReference>
<sequence>MNHSCYSFRYNAFLQLPSFRITLSTLYAVTSLTAVYLNSLILYSIWKNPSLHKPSYLLLANLALSDLMFGAFAETLTILAHYAYIKEWSTKYCYIAAIAHVIGHWLGSVSLYCLTLISVDRLLAIRLKNRYRSFVTSRRIWMVTVPYWVGILFLLLTLLLSNTFYYQKSILLPSLVFLFLTTIIVCYSMSFYSLKKLTSSVSSSSQQPQNENGTFDVSQYRRSLNTMSLVMSTSLLLYLPSFCSAVTCALENAKDFHSMVSYQVLLISDLIVAINSTMNPVLYLWRMNDIRKRVKTTVKRILRREHRVGQEASS</sequence>
<evidence type="ECO:0000256" key="3">
    <source>
        <dbReference type="ARBA" id="ARBA00022692"/>
    </source>
</evidence>
<dbReference type="KEGG" id="aten:116301077"/>
<dbReference type="PANTHER" id="PTHR22750">
    <property type="entry name" value="G-PROTEIN COUPLED RECEPTOR"/>
    <property type="match status" value="1"/>
</dbReference>
<evidence type="ECO:0000256" key="1">
    <source>
        <dbReference type="ARBA" id="ARBA00004651"/>
    </source>
</evidence>
<feature type="transmembrane region" description="Helical" evidence="6">
    <location>
        <begin position="229"/>
        <end position="250"/>
    </location>
</feature>
<feature type="transmembrane region" description="Helical" evidence="6">
    <location>
        <begin position="26"/>
        <end position="46"/>
    </location>
</feature>
<evidence type="ECO:0000256" key="4">
    <source>
        <dbReference type="ARBA" id="ARBA00022989"/>
    </source>
</evidence>
<name>A0A6P8IGS3_ACTTE</name>
<evidence type="ECO:0000313" key="8">
    <source>
        <dbReference type="Proteomes" id="UP000515163"/>
    </source>
</evidence>
<evidence type="ECO:0000256" key="6">
    <source>
        <dbReference type="SAM" id="Phobius"/>
    </source>
</evidence>
<feature type="transmembrane region" description="Helical" evidence="6">
    <location>
        <begin position="170"/>
        <end position="194"/>
    </location>
</feature>
<accession>A0A6P8IGS3</accession>
<keyword evidence="3 6" id="KW-0812">Transmembrane</keyword>
<dbReference type="AlphaFoldDB" id="A0A6P8IGS3"/>
<protein>
    <submittedName>
        <fullName evidence="9">Melanocyte-stimulating hormone receptor-like</fullName>
    </submittedName>
</protein>
<dbReference type="GeneID" id="116301077"/>
<evidence type="ECO:0000313" key="9">
    <source>
        <dbReference type="RefSeq" id="XP_031565936.1"/>
    </source>
</evidence>
<dbReference type="InterPro" id="IPR017452">
    <property type="entry name" value="GPCR_Rhodpsn_7TM"/>
</dbReference>
<feature type="transmembrane region" description="Helical" evidence="6">
    <location>
        <begin position="140"/>
        <end position="164"/>
    </location>
</feature>
<dbReference type="InterPro" id="IPR000276">
    <property type="entry name" value="GPCR_Rhodpsn"/>
</dbReference>
<feature type="domain" description="G-protein coupled receptors family 1 profile" evidence="7">
    <location>
        <begin position="37"/>
        <end position="283"/>
    </location>
</feature>
<organism evidence="8 9">
    <name type="scientific">Actinia tenebrosa</name>
    <name type="common">Australian red waratah sea anemone</name>
    <dbReference type="NCBI Taxonomy" id="6105"/>
    <lineage>
        <taxon>Eukaryota</taxon>
        <taxon>Metazoa</taxon>
        <taxon>Cnidaria</taxon>
        <taxon>Anthozoa</taxon>
        <taxon>Hexacorallia</taxon>
        <taxon>Actiniaria</taxon>
        <taxon>Actiniidae</taxon>
        <taxon>Actinia</taxon>
    </lineage>
</organism>
<evidence type="ECO:0000256" key="2">
    <source>
        <dbReference type="ARBA" id="ARBA00022475"/>
    </source>
</evidence>
<dbReference type="Proteomes" id="UP000515163">
    <property type="component" value="Unplaced"/>
</dbReference>
<feature type="transmembrane region" description="Helical" evidence="6">
    <location>
        <begin position="262"/>
        <end position="285"/>
    </location>
</feature>
<dbReference type="OrthoDB" id="5960104at2759"/>
<keyword evidence="4 6" id="KW-1133">Transmembrane helix</keyword>
<reference evidence="9" key="1">
    <citation type="submission" date="2025-08" db="UniProtKB">
        <authorList>
            <consortium name="RefSeq"/>
        </authorList>
    </citation>
    <scope>IDENTIFICATION</scope>
    <source>
        <tissue evidence="9">Tentacle</tissue>
    </source>
</reference>
<keyword evidence="2" id="KW-1003">Cell membrane</keyword>
<dbReference type="FunCoup" id="A0A6P8IGS3">
    <property type="interactions" value="653"/>
</dbReference>
<dbReference type="InParanoid" id="A0A6P8IGS3"/>
<proteinExistence type="predicted"/>
<dbReference type="Pfam" id="PF00001">
    <property type="entry name" value="7tm_1"/>
    <property type="match status" value="1"/>
</dbReference>
<dbReference type="RefSeq" id="XP_031565936.1">
    <property type="nucleotide sequence ID" value="XM_031710076.1"/>
</dbReference>
<keyword evidence="8" id="KW-1185">Reference proteome</keyword>
<feature type="transmembrane region" description="Helical" evidence="6">
    <location>
        <begin position="94"/>
        <end position="119"/>
    </location>
</feature>